<keyword evidence="1" id="KW-0547">Nucleotide-binding</keyword>
<feature type="domain" description="AAA+ ATPase" evidence="3">
    <location>
        <begin position="24"/>
        <end position="260"/>
    </location>
</feature>
<dbReference type="InterPro" id="IPR029492">
    <property type="entry name" value="DUF4435"/>
</dbReference>
<evidence type="ECO:0000259" key="3">
    <source>
        <dbReference type="SMART" id="SM00382"/>
    </source>
</evidence>
<protein>
    <recommendedName>
        <fullName evidence="3">AAA+ ATPase domain-containing protein</fullName>
    </recommendedName>
</protein>
<keyword evidence="2" id="KW-0067">ATP-binding</keyword>
<dbReference type="OrthoDB" id="3322489at2"/>
<dbReference type="PANTHER" id="PTHR43581">
    <property type="entry name" value="ATP/GTP PHOSPHATASE"/>
    <property type="match status" value="1"/>
</dbReference>
<dbReference type="Pfam" id="PF00005">
    <property type="entry name" value="ABC_tran"/>
    <property type="match status" value="1"/>
</dbReference>
<organism evidence="4 5">
    <name type="scientific">Marinobacter nauticus</name>
    <name type="common">Marinobacter hydrocarbonoclasticus</name>
    <name type="synonym">Marinobacter aquaeolei</name>
    <dbReference type="NCBI Taxonomy" id="2743"/>
    <lineage>
        <taxon>Bacteria</taxon>
        <taxon>Pseudomonadati</taxon>
        <taxon>Pseudomonadota</taxon>
        <taxon>Gammaproteobacteria</taxon>
        <taxon>Pseudomonadales</taxon>
        <taxon>Marinobacteraceae</taxon>
        <taxon>Marinobacter</taxon>
    </lineage>
</organism>
<comment type="caution">
    <text evidence="4">The sequence shown here is derived from an EMBL/GenBank/DDBJ whole genome shotgun (WGS) entry which is preliminary data.</text>
</comment>
<evidence type="ECO:0000256" key="2">
    <source>
        <dbReference type="ARBA" id="ARBA00022840"/>
    </source>
</evidence>
<evidence type="ECO:0000256" key="1">
    <source>
        <dbReference type="ARBA" id="ARBA00022741"/>
    </source>
</evidence>
<name>A0A1M2USC3_MARNT</name>
<dbReference type="Gene3D" id="3.40.50.300">
    <property type="entry name" value="P-loop containing nucleotide triphosphate hydrolases"/>
    <property type="match status" value="1"/>
</dbReference>
<dbReference type="InterPro" id="IPR003439">
    <property type="entry name" value="ABC_transporter-like_ATP-bd"/>
</dbReference>
<dbReference type="GO" id="GO:0005524">
    <property type="term" value="F:ATP binding"/>
    <property type="evidence" value="ECO:0007669"/>
    <property type="project" value="UniProtKB-KW"/>
</dbReference>
<dbReference type="PANTHER" id="PTHR43581:SF2">
    <property type="entry name" value="EXCINUCLEASE ATPASE SUBUNIT"/>
    <property type="match status" value="1"/>
</dbReference>
<dbReference type="Proteomes" id="UP000183986">
    <property type="component" value="Unassembled WGS sequence"/>
</dbReference>
<reference evidence="4" key="1">
    <citation type="submission" date="2016-11" db="EMBL/GenBank/DDBJ databases">
        <title>Draft Genome Sequence of Marinobacter hydrocarbonoclasticus strain STW2, a polyaromatic aromatic hydrocarbon degrading and denitrifying bacterium from rhizosphere of Seagrass Enhalus acodoides.</title>
        <authorList>
            <person name="Ling J."/>
            <person name="Dong J."/>
        </authorList>
    </citation>
    <scope>NUCLEOTIDE SEQUENCE [LARGE SCALE GENOMIC DNA]</scope>
    <source>
        <strain evidence="4">STW2</strain>
    </source>
</reference>
<dbReference type="EMBL" id="MPKY01000004">
    <property type="protein sequence ID" value="OJS98200.1"/>
    <property type="molecule type" value="Genomic_DNA"/>
</dbReference>
<dbReference type="SUPFAM" id="SSF52540">
    <property type="entry name" value="P-loop containing nucleoside triphosphate hydrolases"/>
    <property type="match status" value="1"/>
</dbReference>
<sequence length="534" mass="60896">MQMTEFNLNYPQNDGQQKQLTIRSGEILFMVGPNGTGKSTLMHAFTTQNTGRVRRITAHRQIWLNSDSVDLTPASRQQMETHITQKDRQEDSRWKDDYAHQRSQANIFDLIDSENVDARKIAEAARAGNMAYVEALAREQSPISKMNDILRISNLHFQVDVDKGSKLIAIREGCQPYSIAQLSDGERNALLIIANVLTAQENTLILLDEPERHLHRSIVSPLISTLLTYREGCAFVVSTHDITLPHDQEKCGALLLREYSHQPRHWSADHVENIEEMDEDIALAVLGSRRAILFVEGRSSSLDIQLYQILYPTKSIKPLGSCVDVERVVSGIRASEHNHWISAFGIIDRDNRTDEECERLQEYGIIPLEQYSVESLYYHPSIIRALLNRVATVNEIDIEATVAEITDSVVQAANEHKDRMAARMVERKVKDRAYRECPDWRSILGGDVEVAFSSAPILNEELRLMSDLIDRRDIEKLISRYPLRETPALELIARKSLFPSKEKYEQAVRKMLIDSNETLQMMRGIIQPATRLLS</sequence>
<dbReference type="InterPro" id="IPR003593">
    <property type="entry name" value="AAA+_ATPase"/>
</dbReference>
<dbReference type="InterPro" id="IPR051396">
    <property type="entry name" value="Bact_Antivir_Def_Nuclease"/>
</dbReference>
<dbReference type="GO" id="GO:0016887">
    <property type="term" value="F:ATP hydrolysis activity"/>
    <property type="evidence" value="ECO:0007669"/>
    <property type="project" value="InterPro"/>
</dbReference>
<dbReference type="Pfam" id="PF14491">
    <property type="entry name" value="DUF4435"/>
    <property type="match status" value="1"/>
</dbReference>
<dbReference type="AlphaFoldDB" id="A0A1M2USC3"/>
<evidence type="ECO:0000313" key="4">
    <source>
        <dbReference type="EMBL" id="OJS98200.1"/>
    </source>
</evidence>
<keyword evidence="5" id="KW-1185">Reference proteome</keyword>
<dbReference type="SMART" id="SM00382">
    <property type="entry name" value="AAA"/>
    <property type="match status" value="1"/>
</dbReference>
<accession>A0A1M2USC3</accession>
<dbReference type="InterPro" id="IPR027417">
    <property type="entry name" value="P-loop_NTPase"/>
</dbReference>
<gene>
    <name evidence="4" type="ORF">BEE62_18105</name>
</gene>
<evidence type="ECO:0000313" key="5">
    <source>
        <dbReference type="Proteomes" id="UP000183986"/>
    </source>
</evidence>
<proteinExistence type="predicted"/>